<reference evidence="15 16" key="1">
    <citation type="submission" date="2018-11" db="EMBL/GenBank/DDBJ databases">
        <authorList>
            <consortium name="Pathogen Informatics"/>
        </authorList>
    </citation>
    <scope>NUCLEOTIDE SEQUENCE [LARGE SCALE GENOMIC DNA]</scope>
</reference>
<dbReference type="Pfam" id="PF00858">
    <property type="entry name" value="ASC"/>
    <property type="match status" value="1"/>
</dbReference>
<keyword evidence="16" id="KW-1185">Reference proteome</keyword>
<evidence type="ECO:0000313" key="16">
    <source>
        <dbReference type="Proteomes" id="UP000276776"/>
    </source>
</evidence>
<dbReference type="Gene3D" id="1.10.287.770">
    <property type="entry name" value="YojJ-like"/>
    <property type="match status" value="1"/>
</dbReference>
<evidence type="ECO:0000256" key="14">
    <source>
        <dbReference type="SAM" id="Phobius"/>
    </source>
</evidence>
<organism evidence="15 16">
    <name type="scientific">Thelazia callipaeda</name>
    <name type="common">Oriental eyeworm</name>
    <name type="synonym">Parasitic nematode</name>
    <dbReference type="NCBI Taxonomy" id="103827"/>
    <lineage>
        <taxon>Eukaryota</taxon>
        <taxon>Metazoa</taxon>
        <taxon>Ecdysozoa</taxon>
        <taxon>Nematoda</taxon>
        <taxon>Chromadorea</taxon>
        <taxon>Rhabditida</taxon>
        <taxon>Spirurina</taxon>
        <taxon>Spiruromorpha</taxon>
        <taxon>Thelazioidea</taxon>
        <taxon>Thelaziidae</taxon>
        <taxon>Thelazia</taxon>
    </lineage>
</organism>
<evidence type="ECO:0000256" key="13">
    <source>
        <dbReference type="RuleBase" id="RU000679"/>
    </source>
</evidence>
<evidence type="ECO:0000256" key="7">
    <source>
        <dbReference type="ARBA" id="ARBA00023053"/>
    </source>
</evidence>
<evidence type="ECO:0000256" key="1">
    <source>
        <dbReference type="ARBA" id="ARBA00004141"/>
    </source>
</evidence>
<keyword evidence="12 13" id="KW-0407">Ion channel</keyword>
<keyword evidence="10" id="KW-0325">Glycoprotein</keyword>
<sequence>MTIIVKAQSLFSSPKKKRCRCHENHYPPFTTEIHGLSQALAEQSFKMRLFWIFVMVICISCGTVTTILVIIEYIEGPTATSITIRLVDSMEFPAITICPKIPDAFHTKSLVNYIRTAIPKLSIDESLDLLRFWIAGMGFANMNKVSRFNKTYLYTLNKYLKIWMHGTTLEQFFAMIQDKHGLKCTDFFYHCELSGHVQDCCTALFVSKTVMRRGICYQSKSINQVCEIGRLILNMKSIASATSDLYEFSQPLLIVYVHDQHQDIADFPNFHILGNQWNKVKLSARLVELLEQKDVCTNEINWKDYECYIRRWLISNIIQRYNCTLFSIKVSKIPDVKCLPGCHRWEYRAILQQSKTLKPFQNFEFNLEVSFMDLQYEHVKEVRTTSFSGFMSKIGGQFGFFLGLSIITFIQIILYGVHFCFKQIYGRIHRHFCSTLGTINPIS</sequence>
<keyword evidence="4 13" id="KW-0894">Sodium channel</keyword>
<feature type="transmembrane region" description="Helical" evidence="14">
    <location>
        <begin position="398"/>
        <end position="421"/>
    </location>
</feature>
<proteinExistence type="inferred from homology"/>
<protein>
    <submittedName>
        <fullName evidence="15">Uncharacterized protein</fullName>
    </submittedName>
</protein>
<keyword evidence="5 13" id="KW-0812">Transmembrane</keyword>
<dbReference type="PRINTS" id="PR01078">
    <property type="entry name" value="AMINACHANNEL"/>
</dbReference>
<evidence type="ECO:0000256" key="8">
    <source>
        <dbReference type="ARBA" id="ARBA00023065"/>
    </source>
</evidence>
<evidence type="ECO:0000256" key="11">
    <source>
        <dbReference type="ARBA" id="ARBA00023201"/>
    </source>
</evidence>
<evidence type="ECO:0000256" key="6">
    <source>
        <dbReference type="ARBA" id="ARBA00022989"/>
    </source>
</evidence>
<keyword evidence="8 13" id="KW-0406">Ion transport</keyword>
<evidence type="ECO:0000256" key="12">
    <source>
        <dbReference type="ARBA" id="ARBA00023303"/>
    </source>
</evidence>
<evidence type="ECO:0000256" key="5">
    <source>
        <dbReference type="ARBA" id="ARBA00022692"/>
    </source>
</evidence>
<accession>A0A3P7LGC3</accession>
<evidence type="ECO:0000256" key="3">
    <source>
        <dbReference type="ARBA" id="ARBA00022448"/>
    </source>
</evidence>
<comment type="similarity">
    <text evidence="2 13">Belongs to the amiloride-sensitive sodium channel (TC 1.A.6) family.</text>
</comment>
<evidence type="ECO:0000256" key="9">
    <source>
        <dbReference type="ARBA" id="ARBA00023136"/>
    </source>
</evidence>
<keyword evidence="6 14" id="KW-1133">Transmembrane helix</keyword>
<dbReference type="AlphaFoldDB" id="A0A3P7LGC3"/>
<keyword evidence="3 13" id="KW-0813">Transport</keyword>
<dbReference type="EMBL" id="UYYF01004529">
    <property type="protein sequence ID" value="VDN05101.1"/>
    <property type="molecule type" value="Genomic_DNA"/>
</dbReference>
<keyword evidence="9 14" id="KW-0472">Membrane</keyword>
<name>A0A3P7LGC3_THECL</name>
<dbReference type="PANTHER" id="PTHR11690">
    <property type="entry name" value="AMILORIDE-SENSITIVE SODIUM CHANNEL-RELATED"/>
    <property type="match status" value="1"/>
</dbReference>
<gene>
    <name evidence="15" type="ORF">TCLT_LOCUS7625</name>
</gene>
<dbReference type="OrthoDB" id="5851074at2759"/>
<evidence type="ECO:0000256" key="2">
    <source>
        <dbReference type="ARBA" id="ARBA00007193"/>
    </source>
</evidence>
<evidence type="ECO:0000313" key="15">
    <source>
        <dbReference type="EMBL" id="VDN05101.1"/>
    </source>
</evidence>
<dbReference type="PANTHER" id="PTHR11690:SF1">
    <property type="entry name" value="DEGENERIN LIKE"/>
    <property type="match status" value="1"/>
</dbReference>
<feature type="transmembrane region" description="Helical" evidence="14">
    <location>
        <begin position="49"/>
        <end position="71"/>
    </location>
</feature>
<dbReference type="GO" id="GO:0015280">
    <property type="term" value="F:ligand-gated sodium channel activity"/>
    <property type="evidence" value="ECO:0007669"/>
    <property type="project" value="TreeGrafter"/>
</dbReference>
<evidence type="ECO:0000256" key="10">
    <source>
        <dbReference type="ARBA" id="ARBA00023180"/>
    </source>
</evidence>
<evidence type="ECO:0000256" key="4">
    <source>
        <dbReference type="ARBA" id="ARBA00022461"/>
    </source>
</evidence>
<keyword evidence="11 13" id="KW-0739">Sodium transport</keyword>
<keyword evidence="7" id="KW-0915">Sodium</keyword>
<dbReference type="Proteomes" id="UP000276776">
    <property type="component" value="Unassembled WGS sequence"/>
</dbReference>
<dbReference type="InterPro" id="IPR001873">
    <property type="entry name" value="ENaC"/>
</dbReference>
<dbReference type="GO" id="GO:0005886">
    <property type="term" value="C:plasma membrane"/>
    <property type="evidence" value="ECO:0007669"/>
    <property type="project" value="TreeGrafter"/>
</dbReference>
<comment type="subcellular location">
    <subcellularLocation>
        <location evidence="1">Membrane</location>
        <topology evidence="1">Multi-pass membrane protein</topology>
    </subcellularLocation>
</comment>